<accession>X0WAT1</accession>
<feature type="non-terminal residue" evidence="1">
    <location>
        <position position="87"/>
    </location>
</feature>
<comment type="caution">
    <text evidence="1">The sequence shown here is derived from an EMBL/GenBank/DDBJ whole genome shotgun (WGS) entry which is preliminary data.</text>
</comment>
<protein>
    <submittedName>
        <fullName evidence="1">Uncharacterized protein</fullName>
    </submittedName>
</protein>
<name>X0WAT1_9ZZZZ</name>
<proteinExistence type="predicted"/>
<dbReference type="EMBL" id="BARS01029892">
    <property type="protein sequence ID" value="GAG09776.1"/>
    <property type="molecule type" value="Genomic_DNA"/>
</dbReference>
<dbReference type="AlphaFoldDB" id="X0WAT1"/>
<gene>
    <name evidence="1" type="ORF">S01H1_46669</name>
</gene>
<evidence type="ECO:0000313" key="1">
    <source>
        <dbReference type="EMBL" id="GAG09776.1"/>
    </source>
</evidence>
<sequence length="87" mass="9489">MRYSSLLCLAACYTLSTTSTWASAEGPDERRVVYVSGSTKKVCQLTGDWDRALKRPTLSLTSTRAGVVGTDLGSSFEHSGRLYFLFG</sequence>
<reference evidence="1" key="1">
    <citation type="journal article" date="2014" name="Front. Microbiol.">
        <title>High frequency of phylogenetically diverse reductive dehalogenase-homologous genes in deep subseafloor sedimentary metagenomes.</title>
        <authorList>
            <person name="Kawai M."/>
            <person name="Futagami T."/>
            <person name="Toyoda A."/>
            <person name="Takaki Y."/>
            <person name="Nishi S."/>
            <person name="Hori S."/>
            <person name="Arai W."/>
            <person name="Tsubouchi T."/>
            <person name="Morono Y."/>
            <person name="Uchiyama I."/>
            <person name="Ito T."/>
            <person name="Fujiyama A."/>
            <person name="Inagaki F."/>
            <person name="Takami H."/>
        </authorList>
    </citation>
    <scope>NUCLEOTIDE SEQUENCE</scope>
    <source>
        <strain evidence="1">Expedition CK06-06</strain>
    </source>
</reference>
<organism evidence="1">
    <name type="scientific">marine sediment metagenome</name>
    <dbReference type="NCBI Taxonomy" id="412755"/>
    <lineage>
        <taxon>unclassified sequences</taxon>
        <taxon>metagenomes</taxon>
        <taxon>ecological metagenomes</taxon>
    </lineage>
</organism>